<dbReference type="NCBIfam" id="TIGR00751">
    <property type="entry name" value="menA"/>
    <property type="match status" value="1"/>
</dbReference>
<gene>
    <name evidence="8" type="primary">menA</name>
    <name evidence="10" type="ORF">A7P95_05970</name>
</gene>
<keyword evidence="6 8" id="KW-1133">Transmembrane helix</keyword>
<dbReference type="GO" id="GO:0042371">
    <property type="term" value="P:vitamin K biosynthetic process"/>
    <property type="evidence" value="ECO:0007669"/>
    <property type="project" value="TreeGrafter"/>
</dbReference>
<evidence type="ECO:0000256" key="1">
    <source>
        <dbReference type="ARBA" id="ARBA00004141"/>
    </source>
</evidence>
<dbReference type="PANTHER" id="PTHR13929">
    <property type="entry name" value="1,4-DIHYDROXY-2-NAPHTHOATE OCTAPRENYLTRANSFERASE"/>
    <property type="match status" value="1"/>
</dbReference>
<dbReference type="InterPro" id="IPR000537">
    <property type="entry name" value="UbiA_prenyltransferase"/>
</dbReference>
<keyword evidence="4 8" id="KW-0808">Transferase</keyword>
<dbReference type="AlphaFoldDB" id="A0A1A9RY30"/>
<evidence type="ECO:0000256" key="4">
    <source>
        <dbReference type="ARBA" id="ARBA00022679"/>
    </source>
</evidence>
<keyword evidence="3 8" id="KW-1003">Cell membrane</keyword>
<evidence type="ECO:0000313" key="11">
    <source>
        <dbReference type="Proteomes" id="UP000077885"/>
    </source>
</evidence>
<comment type="function">
    <text evidence="8">Conversion of 1,4-dihydroxy-2-naphthoate (DHNA) to demethylmenaquinone (DMK).</text>
</comment>
<feature type="transmembrane region" description="Helical" evidence="8">
    <location>
        <begin position="278"/>
        <end position="298"/>
    </location>
</feature>
<dbReference type="InterPro" id="IPR026046">
    <property type="entry name" value="UBIAD1"/>
</dbReference>
<comment type="catalytic activity">
    <reaction evidence="8">
        <text>an all-trans-polyprenyl diphosphate + 1,4-dihydroxy-2-naphthoate + H(+) = a 2-demethylmenaquinol + CO2 + diphosphate</text>
        <dbReference type="Rhea" id="RHEA:26478"/>
        <dbReference type="Rhea" id="RHEA-COMP:9563"/>
        <dbReference type="Rhea" id="RHEA-COMP:9564"/>
        <dbReference type="ChEBI" id="CHEBI:11173"/>
        <dbReference type="ChEBI" id="CHEBI:15378"/>
        <dbReference type="ChEBI" id="CHEBI:16526"/>
        <dbReference type="ChEBI" id="CHEBI:33019"/>
        <dbReference type="ChEBI" id="CHEBI:55437"/>
        <dbReference type="ChEBI" id="CHEBI:58914"/>
        <dbReference type="EC" id="2.5.1.74"/>
    </reaction>
</comment>
<comment type="caution">
    <text evidence="10">The sequence shown here is derived from an EMBL/GenBank/DDBJ whole genome shotgun (WGS) entry which is preliminary data.</text>
</comment>
<feature type="transmembrane region" description="Helical" evidence="8">
    <location>
        <begin position="178"/>
        <end position="198"/>
    </location>
</feature>
<dbReference type="Pfam" id="PF01040">
    <property type="entry name" value="UbiA"/>
    <property type="match status" value="1"/>
</dbReference>
<dbReference type="OrthoDB" id="9767568at2"/>
<keyword evidence="5 8" id="KW-0812">Transmembrane</keyword>
<dbReference type="PIRSF" id="PIRSF005355">
    <property type="entry name" value="UBIAD1"/>
    <property type="match status" value="1"/>
</dbReference>
<dbReference type="EMBL" id="LXSL01000020">
    <property type="protein sequence ID" value="OAM27854.1"/>
    <property type="molecule type" value="Genomic_DNA"/>
</dbReference>
<feature type="transmembrane region" description="Helical" evidence="8">
    <location>
        <begin position="37"/>
        <end position="60"/>
    </location>
</feature>
<evidence type="ECO:0000256" key="6">
    <source>
        <dbReference type="ARBA" id="ARBA00022989"/>
    </source>
</evidence>
<dbReference type="Proteomes" id="UP000077885">
    <property type="component" value="Unassembled WGS sequence"/>
</dbReference>
<evidence type="ECO:0000256" key="9">
    <source>
        <dbReference type="NCBIfam" id="TIGR00751"/>
    </source>
</evidence>
<dbReference type="HAMAP" id="MF_01937">
    <property type="entry name" value="MenA_1"/>
    <property type="match status" value="1"/>
</dbReference>
<dbReference type="GO" id="GO:0046428">
    <property type="term" value="F:1,4-dihydroxy-2-naphthoate polyprenyltransferase activity"/>
    <property type="evidence" value="ECO:0007669"/>
    <property type="project" value="UniProtKB-UniRule"/>
</dbReference>
<dbReference type="CDD" id="cd13962">
    <property type="entry name" value="PT_UbiA_UBIAD1"/>
    <property type="match status" value="1"/>
</dbReference>
<comment type="subcellular location">
    <subcellularLocation>
        <location evidence="8">Cell membrane</location>
        <topology evidence="8">Multi-pass membrane protein</topology>
    </subcellularLocation>
    <subcellularLocation>
        <location evidence="1">Membrane</location>
        <topology evidence="1">Multi-pass membrane protein</topology>
    </subcellularLocation>
</comment>
<feature type="transmembrane region" description="Helical" evidence="8">
    <location>
        <begin position="247"/>
        <end position="266"/>
    </location>
</feature>
<dbReference type="STRING" id="1795827.A7P95_05970"/>
<comment type="pathway">
    <text evidence="8">Quinol/quinone metabolism; menaquinone biosynthesis; menaquinol from 1,4-dihydroxy-2-naphthoate: step 1/2.</text>
</comment>
<dbReference type="Gene3D" id="1.20.120.1780">
    <property type="entry name" value="UbiA prenyltransferase"/>
    <property type="match status" value="1"/>
</dbReference>
<keyword evidence="2 8" id="KW-0474">Menaquinone biosynthesis</keyword>
<dbReference type="UniPathway" id="UPA00079">
    <property type="reaction ID" value="UER00168"/>
</dbReference>
<keyword evidence="11" id="KW-1185">Reference proteome</keyword>
<feature type="transmembrane region" description="Helical" evidence="8">
    <location>
        <begin position="154"/>
        <end position="172"/>
    </location>
</feature>
<feature type="transmembrane region" description="Helical" evidence="8">
    <location>
        <begin position="122"/>
        <end position="142"/>
    </location>
</feature>
<name>A0A1A9RY30_9NEIS</name>
<evidence type="ECO:0000256" key="3">
    <source>
        <dbReference type="ARBA" id="ARBA00022475"/>
    </source>
</evidence>
<feature type="transmembrane region" description="Helical" evidence="8">
    <location>
        <begin position="219"/>
        <end position="241"/>
    </location>
</feature>
<proteinExistence type="inferred from homology"/>
<evidence type="ECO:0000256" key="5">
    <source>
        <dbReference type="ARBA" id="ARBA00022692"/>
    </source>
</evidence>
<accession>A0A1A9RY30</accession>
<keyword evidence="7 8" id="KW-0472">Membrane</keyword>
<dbReference type="GO" id="GO:0005886">
    <property type="term" value="C:plasma membrane"/>
    <property type="evidence" value="ECO:0007669"/>
    <property type="project" value="UniProtKB-SubCell"/>
</dbReference>
<evidence type="ECO:0000256" key="7">
    <source>
        <dbReference type="ARBA" id="ARBA00023136"/>
    </source>
</evidence>
<dbReference type="EC" id="2.5.1.74" evidence="8 9"/>
<reference evidence="11" key="1">
    <citation type="submission" date="2016-05" db="EMBL/GenBank/DDBJ databases">
        <title>Draft genome of Corynebacterium afermentans subsp. afermentans LCDC 88199T.</title>
        <authorList>
            <person name="Bernier A.-M."/>
            <person name="Bernard K."/>
        </authorList>
    </citation>
    <scope>NUCLEOTIDE SEQUENCE [LARGE SCALE GENOMIC DNA]</scope>
    <source>
        <strain evidence="11">NML02-A-017</strain>
    </source>
</reference>
<evidence type="ECO:0000256" key="2">
    <source>
        <dbReference type="ARBA" id="ARBA00022428"/>
    </source>
</evidence>
<dbReference type="InterPro" id="IPR004657">
    <property type="entry name" value="MenA"/>
</dbReference>
<feature type="transmembrane region" description="Helical" evidence="8">
    <location>
        <begin position="96"/>
        <end position="116"/>
    </location>
</feature>
<evidence type="ECO:0000313" key="10">
    <source>
        <dbReference type="EMBL" id="OAM27854.1"/>
    </source>
</evidence>
<dbReference type="GO" id="GO:0009234">
    <property type="term" value="P:menaquinone biosynthetic process"/>
    <property type="evidence" value="ECO:0007669"/>
    <property type="project" value="UniProtKB-UniRule"/>
</dbReference>
<evidence type="ECO:0000256" key="8">
    <source>
        <dbReference type="HAMAP-Rule" id="MF_01937"/>
    </source>
</evidence>
<comment type="similarity">
    <text evidence="8">Belongs to the MenA family. Type 1 subfamily.</text>
</comment>
<organism evidence="10 11">
    <name type="scientific">Eikenella longinqua</name>
    <dbReference type="NCBI Taxonomy" id="1795827"/>
    <lineage>
        <taxon>Bacteria</taxon>
        <taxon>Pseudomonadati</taxon>
        <taxon>Pseudomonadota</taxon>
        <taxon>Betaproteobacteria</taxon>
        <taxon>Neisseriales</taxon>
        <taxon>Neisseriaceae</taxon>
        <taxon>Eikenella</taxon>
    </lineage>
</organism>
<dbReference type="PANTHER" id="PTHR13929:SF0">
    <property type="entry name" value="UBIA PRENYLTRANSFERASE DOMAIN-CONTAINING PROTEIN 1"/>
    <property type="match status" value="1"/>
</dbReference>
<protein>
    <recommendedName>
        <fullName evidence="8 9">1,4-dihydroxy-2-naphthoate octaprenyltransferase</fullName>
        <shortName evidence="8">DHNA-octaprenyltransferase</shortName>
        <ecNumber evidence="8 9">2.5.1.74</ecNumber>
    </recommendedName>
</protein>
<sequence length="304" mass="31730">MPLLPTLLSLARPRTLPLAAAAIFCGNALAWHANPAAWRFGVFALSLLTALALQIVSNIANDYGDGLRGTDRYRAAEAPARLTAARQVAPTQVRRILAAAILSALLLGGTLLAVSLRSPREWLTFLLLGALATAAALGYTLGRYAYGYRGLGEISVFLFFGLLGVQGSAYLQQGACPGAGWLPAAGCGLLAAAVLHINNIRDIESDRRSGKHTPAARLGFARSQTLHSLLLAAAFACYAAYPVSSPAGLIWLAALPLAAAHLRRLYAAATPAAAGRELPAIVRLAFAVNFLFGAGLLLDSLIPA</sequence>